<dbReference type="Pfam" id="PF08002">
    <property type="entry name" value="DUF1697"/>
    <property type="match status" value="1"/>
</dbReference>
<keyword evidence="2" id="KW-1185">Reference proteome</keyword>
<dbReference type="Proteomes" id="UP001499841">
    <property type="component" value="Unassembled WGS sequence"/>
</dbReference>
<evidence type="ECO:0000313" key="1">
    <source>
        <dbReference type="EMBL" id="GAA4287325.1"/>
    </source>
</evidence>
<dbReference type="InterPro" id="IPR012545">
    <property type="entry name" value="DUF1697"/>
</dbReference>
<dbReference type="PANTHER" id="PTHR36439:SF1">
    <property type="entry name" value="DUF1697 DOMAIN-CONTAINING PROTEIN"/>
    <property type="match status" value="1"/>
</dbReference>
<dbReference type="SUPFAM" id="SSF160379">
    <property type="entry name" value="SP0830-like"/>
    <property type="match status" value="1"/>
</dbReference>
<dbReference type="EMBL" id="BAABBA010000007">
    <property type="protein sequence ID" value="GAA4287325.1"/>
    <property type="molecule type" value="Genomic_DNA"/>
</dbReference>
<evidence type="ECO:0000313" key="2">
    <source>
        <dbReference type="Proteomes" id="UP001499841"/>
    </source>
</evidence>
<comment type="caution">
    <text evidence="1">The sequence shown here is derived from an EMBL/GenBank/DDBJ whole genome shotgun (WGS) entry which is preliminary data.</text>
</comment>
<dbReference type="Gene3D" id="3.30.70.1280">
    <property type="entry name" value="SP0830-like domains"/>
    <property type="match status" value="1"/>
</dbReference>
<accession>A0ABP8ETK1</accession>
<dbReference type="RefSeq" id="WP_345039850.1">
    <property type="nucleotide sequence ID" value="NZ_BAABBA010000007.1"/>
</dbReference>
<protein>
    <submittedName>
        <fullName evidence="1">DUF1697 domain-containing protein</fullName>
    </submittedName>
</protein>
<name>A0ABP8ETK1_9MICO</name>
<organism evidence="1 2">
    <name type="scientific">Georgenia daeguensis</name>
    <dbReference type="NCBI Taxonomy" id="908355"/>
    <lineage>
        <taxon>Bacteria</taxon>
        <taxon>Bacillati</taxon>
        <taxon>Actinomycetota</taxon>
        <taxon>Actinomycetes</taxon>
        <taxon>Micrococcales</taxon>
        <taxon>Bogoriellaceae</taxon>
        <taxon>Georgenia</taxon>
    </lineage>
</organism>
<proteinExistence type="predicted"/>
<gene>
    <name evidence="1" type="ORF">GCM10022262_16840</name>
</gene>
<dbReference type="PANTHER" id="PTHR36439">
    <property type="entry name" value="BLL4334 PROTEIN"/>
    <property type="match status" value="1"/>
</dbReference>
<sequence>MTAYVALLRGINVGGHNRIAMADLREVATGLGHGDVATYVNSGNIVLTSDRADEEELGSELADAVRERLGVAPAVLVRPAAELEQVAAANPYRAEPDPKKVHAVFLPSPPDDGARRAVETALARAADRGSRDEAEMVARVLYLHTPDGLGRSVLAELLSRGVTRSGTARNWATVTKLLEMCRALGG</sequence>
<dbReference type="PIRSF" id="PIRSF008502">
    <property type="entry name" value="UCP008502"/>
    <property type="match status" value="1"/>
</dbReference>
<reference evidence="2" key="1">
    <citation type="journal article" date="2019" name="Int. J. Syst. Evol. Microbiol.">
        <title>The Global Catalogue of Microorganisms (GCM) 10K type strain sequencing project: providing services to taxonomists for standard genome sequencing and annotation.</title>
        <authorList>
            <consortium name="The Broad Institute Genomics Platform"/>
            <consortium name="The Broad Institute Genome Sequencing Center for Infectious Disease"/>
            <person name="Wu L."/>
            <person name="Ma J."/>
        </authorList>
    </citation>
    <scope>NUCLEOTIDE SEQUENCE [LARGE SCALE GENOMIC DNA]</scope>
    <source>
        <strain evidence="2">JCM 17459</strain>
    </source>
</reference>